<keyword evidence="3" id="KW-1185">Reference proteome</keyword>
<evidence type="ECO:0000313" key="2">
    <source>
        <dbReference type="EMBL" id="RMB80419.1"/>
    </source>
</evidence>
<organism evidence="2 3">
    <name type="scientific">Streptomyces shenzhenensis</name>
    <dbReference type="NCBI Taxonomy" id="943815"/>
    <lineage>
        <taxon>Bacteria</taxon>
        <taxon>Bacillati</taxon>
        <taxon>Actinomycetota</taxon>
        <taxon>Actinomycetes</taxon>
        <taxon>Kitasatosporales</taxon>
        <taxon>Streptomycetaceae</taxon>
        <taxon>Streptomyces</taxon>
    </lineage>
</organism>
<proteinExistence type="predicted"/>
<protein>
    <submittedName>
        <fullName evidence="2">Uncharacterized protein</fullName>
    </submittedName>
</protein>
<accession>A0A3M0I2W3</accession>
<feature type="compositionally biased region" description="Basic and acidic residues" evidence="1">
    <location>
        <begin position="59"/>
        <end position="71"/>
    </location>
</feature>
<reference evidence="2 3" key="1">
    <citation type="submission" date="2017-11" db="EMBL/GenBank/DDBJ databases">
        <title>Draft genome of actinobacteria isolated from guarana (Paullinia cupana (Mart.) Ducke.</title>
        <authorList>
            <person name="Siqueira K.A."/>
            <person name="Liotti R.G."/>
            <person name="Mendes T.A.O."/>
            <person name="Soares M.A."/>
        </authorList>
    </citation>
    <scope>NUCLEOTIDE SEQUENCE [LARGE SCALE GENOMIC DNA]</scope>
    <source>
        <strain evidence="2 3">193</strain>
    </source>
</reference>
<name>A0A3M0I2W3_9ACTN</name>
<evidence type="ECO:0000256" key="1">
    <source>
        <dbReference type="SAM" id="MobiDB-lite"/>
    </source>
</evidence>
<gene>
    <name evidence="2" type="ORF">CTZ28_40485</name>
</gene>
<dbReference type="EMBL" id="PENI01000043">
    <property type="protein sequence ID" value="RMB80419.1"/>
    <property type="molecule type" value="Genomic_DNA"/>
</dbReference>
<sequence>MPVPFDARGEGAETAEVVSPDGVEPLWQPFALALGEHLGEGPDVTGEGVESGAVGQDGLEPKVVDLRESLRSPEGPFGDDPG</sequence>
<dbReference type="Proteomes" id="UP000270471">
    <property type="component" value="Unassembled WGS sequence"/>
</dbReference>
<comment type="caution">
    <text evidence="2">The sequence shown here is derived from an EMBL/GenBank/DDBJ whole genome shotgun (WGS) entry which is preliminary data.</text>
</comment>
<evidence type="ECO:0000313" key="3">
    <source>
        <dbReference type="Proteomes" id="UP000270471"/>
    </source>
</evidence>
<feature type="region of interest" description="Disordered" evidence="1">
    <location>
        <begin position="39"/>
        <end position="82"/>
    </location>
</feature>
<dbReference type="AlphaFoldDB" id="A0A3M0I2W3"/>